<evidence type="ECO:0000256" key="2">
    <source>
        <dbReference type="ARBA" id="ARBA00022475"/>
    </source>
</evidence>
<dbReference type="EMBL" id="JACHGT010000001">
    <property type="protein sequence ID" value="MBB6032529.1"/>
    <property type="molecule type" value="Genomic_DNA"/>
</dbReference>
<sequence length="946" mass="99168">MSMSGIRLALRIARRDAQRTKGRSILVICLLAFPVVAIALGATLYDRFELTTEERLDRDLGTSDAAVMWQYDGLIEQEPDNQWLGGYPPQTDGPYVEPPAHVFGADPVAELTAILPAGSRVVPYSSGEGLAVKTPSGIGKIDWVAFDAADPIAEGMYEILDGKTPAAKDEVLLSSAAADRLGLDVGDSVELTEPARSLKVTGLVEDPNALKGEYMIGGAETFPGAATKFLVDAPGPISWDQVTALNAKGVVVYSRAVSLDPPTIDTPWSYVDDGASAETVSLIATVAGMVVLELVLLAGPAFAISAKRRSREYALLSANGATAAQVRRTVLSGGLVLGSIAAITGVVLGALLATIAIPFIEPMIGQRAGGIRFLIAFTGPLALLAVLTGVLAALVPAFTVARQNVIEALTGRRGVTKSRKRWVVIGISMIALGGLVGVGGAYSGTEMLLVGAAALAQFGLVMCTPAIVGAISKLGRFLPLSPRIALRDAGRNRASTSPAISAVMAVVAGAIAISAFAVAERSRYNDNFGTNLPQGTVMANVEMWPGYDQQTGATLKLPADAEQQLTEAKAATEALMRQHYPVSDIHEVVYASCVQEAGMREDCQVTAVMPPERTCPYSDQQFLTDEQMAEAVDNRYCKANTTDWAWSSADLAPGVLVADGNLLGILSNGEGQDLANAKAVLDAGGVVVQDPDYIVDGKVTVALRTTDYNSEVPKSTDLKTVTVPGYAMTTGSLRQNIFVAGPGALDGLETEQETKFLMALTSRMPTDEEEERFTAAFDTSGINHDFPGAPGEGGTLQVYVDVVKQDSGITPDTIMIWVLAGIAGVVALGATAMATGLAAAEGRKDLGTLAAVGAAPGVRRLLSLCQSGVISLLGAFLGVLAGLGAMFAVVWTLNVQFGRYYPREPLFPVEVPWPVLLVALVVIPVIAMLGAGLFTRSRLPVERRAV</sequence>
<keyword evidence="5 6" id="KW-0472">Membrane</keyword>
<feature type="transmembrane region" description="Helical" evidence="6">
    <location>
        <begin position="814"/>
        <end position="840"/>
    </location>
</feature>
<gene>
    <name evidence="8" type="ORF">HNR73_000371</name>
</gene>
<dbReference type="PANTHER" id="PTHR30287">
    <property type="entry name" value="MEMBRANE COMPONENT OF PREDICTED ABC SUPERFAMILY METABOLITE UPTAKE TRANSPORTER"/>
    <property type="match status" value="1"/>
</dbReference>
<dbReference type="Pfam" id="PF02687">
    <property type="entry name" value="FtsX"/>
    <property type="match status" value="2"/>
</dbReference>
<feature type="transmembrane region" description="Helical" evidence="6">
    <location>
        <begin position="282"/>
        <end position="304"/>
    </location>
</feature>
<comment type="caution">
    <text evidence="8">The sequence shown here is derived from an EMBL/GenBank/DDBJ whole genome shotgun (WGS) entry which is preliminary data.</text>
</comment>
<dbReference type="GO" id="GO:0005886">
    <property type="term" value="C:plasma membrane"/>
    <property type="evidence" value="ECO:0007669"/>
    <property type="project" value="UniProtKB-SubCell"/>
</dbReference>
<dbReference type="InterPro" id="IPR003838">
    <property type="entry name" value="ABC3_permease_C"/>
</dbReference>
<keyword evidence="2" id="KW-1003">Cell membrane</keyword>
<feature type="transmembrane region" description="Helical" evidence="6">
    <location>
        <begin position="913"/>
        <end position="934"/>
    </location>
</feature>
<evidence type="ECO:0000259" key="7">
    <source>
        <dbReference type="Pfam" id="PF02687"/>
    </source>
</evidence>
<evidence type="ECO:0000256" key="6">
    <source>
        <dbReference type="SAM" id="Phobius"/>
    </source>
</evidence>
<evidence type="ECO:0000256" key="4">
    <source>
        <dbReference type="ARBA" id="ARBA00022989"/>
    </source>
</evidence>
<evidence type="ECO:0000256" key="5">
    <source>
        <dbReference type="ARBA" id="ARBA00023136"/>
    </source>
</evidence>
<evidence type="ECO:0000256" key="3">
    <source>
        <dbReference type="ARBA" id="ARBA00022692"/>
    </source>
</evidence>
<accession>A0A841FIR1</accession>
<organism evidence="8 9">
    <name type="scientific">Phytomonospora endophytica</name>
    <dbReference type="NCBI Taxonomy" id="714109"/>
    <lineage>
        <taxon>Bacteria</taxon>
        <taxon>Bacillati</taxon>
        <taxon>Actinomycetota</taxon>
        <taxon>Actinomycetes</taxon>
        <taxon>Micromonosporales</taxon>
        <taxon>Micromonosporaceae</taxon>
        <taxon>Phytomonospora</taxon>
    </lineage>
</organism>
<keyword evidence="4 6" id="KW-1133">Transmembrane helix</keyword>
<feature type="domain" description="ABC3 transporter permease C-terminal" evidence="7">
    <location>
        <begin position="818"/>
        <end position="935"/>
    </location>
</feature>
<keyword evidence="9" id="KW-1185">Reference proteome</keyword>
<dbReference type="Proteomes" id="UP000548476">
    <property type="component" value="Unassembled WGS sequence"/>
</dbReference>
<feature type="transmembrane region" description="Helical" evidence="6">
    <location>
        <begin position="499"/>
        <end position="519"/>
    </location>
</feature>
<evidence type="ECO:0000256" key="1">
    <source>
        <dbReference type="ARBA" id="ARBA00004651"/>
    </source>
</evidence>
<feature type="transmembrane region" description="Helical" evidence="6">
    <location>
        <begin position="380"/>
        <end position="401"/>
    </location>
</feature>
<evidence type="ECO:0000313" key="9">
    <source>
        <dbReference type="Proteomes" id="UP000548476"/>
    </source>
</evidence>
<proteinExistence type="predicted"/>
<keyword evidence="3 6" id="KW-0812">Transmembrane</keyword>
<name>A0A841FIR1_9ACTN</name>
<feature type="domain" description="ABC3 transporter permease C-terminal" evidence="7">
    <location>
        <begin position="289"/>
        <end position="402"/>
    </location>
</feature>
<protein>
    <submittedName>
        <fullName evidence="8">Putative ABC transport system permease protein</fullName>
    </submittedName>
</protein>
<feature type="transmembrane region" description="Helical" evidence="6">
    <location>
        <begin position="422"/>
        <end position="442"/>
    </location>
</feature>
<feature type="transmembrane region" description="Helical" evidence="6">
    <location>
        <begin position="869"/>
        <end position="893"/>
    </location>
</feature>
<dbReference type="InterPro" id="IPR038766">
    <property type="entry name" value="Membrane_comp_ABC_pdt"/>
</dbReference>
<dbReference type="AlphaFoldDB" id="A0A841FIR1"/>
<feature type="transmembrane region" description="Helical" evidence="6">
    <location>
        <begin position="448"/>
        <end position="471"/>
    </location>
</feature>
<feature type="transmembrane region" description="Helical" evidence="6">
    <location>
        <begin position="335"/>
        <end position="360"/>
    </location>
</feature>
<evidence type="ECO:0000313" key="8">
    <source>
        <dbReference type="EMBL" id="MBB6032529.1"/>
    </source>
</evidence>
<dbReference type="PANTHER" id="PTHR30287:SF2">
    <property type="entry name" value="BLL1001 PROTEIN"/>
    <property type="match status" value="1"/>
</dbReference>
<comment type="subcellular location">
    <subcellularLocation>
        <location evidence="1">Cell membrane</location>
        <topology evidence="1">Multi-pass membrane protein</topology>
    </subcellularLocation>
</comment>
<reference evidence="8 9" key="1">
    <citation type="submission" date="2020-08" db="EMBL/GenBank/DDBJ databases">
        <title>Genomic Encyclopedia of Type Strains, Phase IV (KMG-IV): sequencing the most valuable type-strain genomes for metagenomic binning, comparative biology and taxonomic classification.</title>
        <authorList>
            <person name="Goeker M."/>
        </authorList>
    </citation>
    <scope>NUCLEOTIDE SEQUENCE [LARGE SCALE GENOMIC DNA]</scope>
    <source>
        <strain evidence="8 9">YIM 65646</strain>
    </source>
</reference>